<dbReference type="GO" id="GO:0005319">
    <property type="term" value="F:lipid transporter activity"/>
    <property type="evidence" value="ECO:0007669"/>
    <property type="project" value="TreeGrafter"/>
</dbReference>
<dbReference type="GO" id="GO:0016887">
    <property type="term" value="F:ATP hydrolysis activity"/>
    <property type="evidence" value="ECO:0007669"/>
    <property type="project" value="InterPro"/>
</dbReference>
<proteinExistence type="predicted"/>
<dbReference type="GO" id="GO:0140359">
    <property type="term" value="F:ABC-type transporter activity"/>
    <property type="evidence" value="ECO:0007669"/>
    <property type="project" value="InterPro"/>
</dbReference>
<feature type="non-terminal residue" evidence="2">
    <location>
        <position position="1"/>
    </location>
</feature>
<dbReference type="CDD" id="cd03263">
    <property type="entry name" value="ABC_subfamily_A"/>
    <property type="match status" value="1"/>
</dbReference>
<evidence type="ECO:0000313" key="2">
    <source>
        <dbReference type="EMBL" id="OWK11038.1"/>
    </source>
</evidence>
<dbReference type="InterPro" id="IPR003439">
    <property type="entry name" value="ABC_transporter-like_ATP-bd"/>
</dbReference>
<organism evidence="2 3">
    <name type="scientific">Cervus elaphus hippelaphus</name>
    <name type="common">European red deer</name>
    <dbReference type="NCBI Taxonomy" id="46360"/>
    <lineage>
        <taxon>Eukaryota</taxon>
        <taxon>Metazoa</taxon>
        <taxon>Chordata</taxon>
        <taxon>Craniata</taxon>
        <taxon>Vertebrata</taxon>
        <taxon>Euteleostomi</taxon>
        <taxon>Mammalia</taxon>
        <taxon>Eutheria</taxon>
        <taxon>Laurasiatheria</taxon>
        <taxon>Artiodactyla</taxon>
        <taxon>Ruminantia</taxon>
        <taxon>Pecora</taxon>
        <taxon>Cervidae</taxon>
        <taxon>Cervinae</taxon>
        <taxon>Cervus</taxon>
    </lineage>
</organism>
<feature type="domain" description="ABC transporter" evidence="1">
    <location>
        <begin position="2"/>
        <end position="89"/>
    </location>
</feature>
<dbReference type="PANTHER" id="PTHR19229">
    <property type="entry name" value="ATP-BINDING CASSETTE TRANSPORTER SUBFAMILY A ABCA"/>
    <property type="match status" value="1"/>
</dbReference>
<dbReference type="InterPro" id="IPR026082">
    <property type="entry name" value="ABCA"/>
</dbReference>
<reference evidence="2 3" key="1">
    <citation type="journal article" date="2018" name="Mol. Genet. Genomics">
        <title>The red deer Cervus elaphus genome CerEla1.0: sequencing, annotating, genes, and chromosomes.</title>
        <authorList>
            <person name="Bana N.A."/>
            <person name="Nyiri A."/>
            <person name="Nagy J."/>
            <person name="Frank K."/>
            <person name="Nagy T."/>
            <person name="Steger V."/>
            <person name="Schiller M."/>
            <person name="Lakatos P."/>
            <person name="Sugar L."/>
            <person name="Horn P."/>
            <person name="Barta E."/>
            <person name="Orosz L."/>
        </authorList>
    </citation>
    <scope>NUCLEOTIDE SEQUENCE [LARGE SCALE GENOMIC DNA]</scope>
    <source>
        <strain evidence="2">Hungarian</strain>
    </source>
</reference>
<dbReference type="GO" id="GO:0016020">
    <property type="term" value="C:membrane"/>
    <property type="evidence" value="ECO:0007669"/>
    <property type="project" value="InterPro"/>
</dbReference>
<dbReference type="SUPFAM" id="SSF52540">
    <property type="entry name" value="P-loop containing nucleoside triphosphate hydrolases"/>
    <property type="match status" value="1"/>
</dbReference>
<accession>A0A212CYH0</accession>
<dbReference type="AlphaFoldDB" id="A0A212CYH0"/>
<name>A0A212CYH0_CEREH</name>
<gene>
    <name evidence="2" type="ORF">Celaphus_00006993</name>
</gene>
<dbReference type="PANTHER" id="PTHR19229:SF139">
    <property type="entry name" value="ATP-BINDING CASSETTE, SUB-FAMILY A (ABC1), MEMBER 14"/>
    <property type="match status" value="1"/>
</dbReference>
<dbReference type="Proteomes" id="UP000242450">
    <property type="component" value="Chromosome 10"/>
</dbReference>
<comment type="caution">
    <text evidence="2">The sequence shown here is derived from an EMBL/GenBank/DDBJ whole genome shotgun (WGS) entry which is preliminary data.</text>
</comment>
<keyword evidence="3" id="KW-1185">Reference proteome</keyword>
<dbReference type="InterPro" id="IPR027417">
    <property type="entry name" value="P-loop_NTPase"/>
</dbReference>
<dbReference type="GO" id="GO:0005524">
    <property type="term" value="F:ATP binding"/>
    <property type="evidence" value="ECO:0007669"/>
    <property type="project" value="InterPro"/>
</dbReference>
<sequence length="183" mass="20874">VRSKIGYCPQFDALLDYMTAREIMIMYARLWGIPETKINNYIKKSMQALNLESYADKYIYTYSGGNKRRLSTAIALMGNPSVVFLDEPSTGMDPVARRLLWNAVTQTRESGKAIIITSHSMEECDALCTKLAIMVKGKFMCLGSPQHLKNKFGNVYILKVKINTDEKENKLEDFKTFMETTFP</sequence>
<dbReference type="EMBL" id="MKHE01000010">
    <property type="protein sequence ID" value="OWK11038.1"/>
    <property type="molecule type" value="Genomic_DNA"/>
</dbReference>
<evidence type="ECO:0000259" key="1">
    <source>
        <dbReference type="Pfam" id="PF00005"/>
    </source>
</evidence>
<dbReference type="Pfam" id="PF00005">
    <property type="entry name" value="ABC_tran"/>
    <property type="match status" value="1"/>
</dbReference>
<evidence type="ECO:0000313" key="3">
    <source>
        <dbReference type="Proteomes" id="UP000242450"/>
    </source>
</evidence>
<dbReference type="Gene3D" id="3.40.50.300">
    <property type="entry name" value="P-loop containing nucleotide triphosphate hydrolases"/>
    <property type="match status" value="1"/>
</dbReference>
<dbReference type="OrthoDB" id="6512918at2759"/>
<feature type="non-terminal residue" evidence="2">
    <location>
        <position position="183"/>
    </location>
</feature>
<protein>
    <recommendedName>
        <fullName evidence="1">ABC transporter domain-containing protein</fullName>
    </recommendedName>
</protein>